<evidence type="ECO:0000256" key="1">
    <source>
        <dbReference type="ARBA" id="ARBA00004429"/>
    </source>
</evidence>
<dbReference type="Pfam" id="PF01554">
    <property type="entry name" value="MatE"/>
    <property type="match status" value="2"/>
</dbReference>
<feature type="transmembrane region" description="Helical" evidence="7">
    <location>
        <begin position="39"/>
        <end position="61"/>
    </location>
</feature>
<evidence type="ECO:0000256" key="6">
    <source>
        <dbReference type="ARBA" id="ARBA00023136"/>
    </source>
</evidence>
<dbReference type="PANTHER" id="PTHR43549">
    <property type="entry name" value="MULTIDRUG RESISTANCE PROTEIN YPNP-RELATED"/>
    <property type="match status" value="1"/>
</dbReference>
<feature type="transmembrane region" description="Helical" evidence="7">
    <location>
        <begin position="12"/>
        <end position="33"/>
    </location>
</feature>
<keyword evidence="5 7" id="KW-1133">Transmembrane helix</keyword>
<keyword evidence="3" id="KW-1003">Cell membrane</keyword>
<dbReference type="GO" id="GO:0005886">
    <property type="term" value="C:plasma membrane"/>
    <property type="evidence" value="ECO:0007669"/>
    <property type="project" value="UniProtKB-SubCell"/>
</dbReference>
<organism evidence="8 9">
    <name type="scientific">Comamonas terrigena</name>
    <dbReference type="NCBI Taxonomy" id="32013"/>
    <lineage>
        <taxon>Bacteria</taxon>
        <taxon>Pseudomonadati</taxon>
        <taxon>Pseudomonadota</taxon>
        <taxon>Betaproteobacteria</taxon>
        <taxon>Burkholderiales</taxon>
        <taxon>Comamonadaceae</taxon>
        <taxon>Comamonas</taxon>
    </lineage>
</organism>
<dbReference type="InterPro" id="IPR052031">
    <property type="entry name" value="Membrane_Transporter-Flippase"/>
</dbReference>
<feature type="transmembrane region" description="Helical" evidence="7">
    <location>
        <begin position="318"/>
        <end position="340"/>
    </location>
</feature>
<feature type="transmembrane region" description="Helical" evidence="7">
    <location>
        <begin position="135"/>
        <end position="157"/>
    </location>
</feature>
<dbReference type="CDD" id="cd13148">
    <property type="entry name" value="MATE_like_3"/>
    <property type="match status" value="1"/>
</dbReference>
<protein>
    <submittedName>
        <fullName evidence="8">MATE family efflux transporter</fullName>
    </submittedName>
</protein>
<dbReference type="AlphaFoldDB" id="A0A2A7UWQ0"/>
<dbReference type="PANTHER" id="PTHR43549:SF3">
    <property type="entry name" value="MULTIDRUG RESISTANCE PROTEIN YPNP-RELATED"/>
    <property type="match status" value="1"/>
</dbReference>
<feature type="transmembrane region" description="Helical" evidence="7">
    <location>
        <begin position="420"/>
        <end position="440"/>
    </location>
</feature>
<reference evidence="9" key="1">
    <citation type="submission" date="2017-09" db="EMBL/GenBank/DDBJ databases">
        <title>FDA dAtabase for Regulatory Grade micrObial Sequences (FDA-ARGOS): Supporting development and validation of Infectious Disease Dx tests.</title>
        <authorList>
            <person name="Minogue T."/>
            <person name="Wolcott M."/>
            <person name="Wasieloski L."/>
            <person name="Aguilar W."/>
            <person name="Moore D."/>
            <person name="Tallon L."/>
            <person name="Sadzewicz L."/>
            <person name="Ott S."/>
            <person name="Zhao X."/>
            <person name="Nagaraj S."/>
            <person name="Vavikolanu K."/>
            <person name="Aluvathingal J."/>
            <person name="Nadendla S."/>
            <person name="Sichtig H."/>
        </authorList>
    </citation>
    <scope>NUCLEOTIDE SEQUENCE [LARGE SCALE GENOMIC DNA]</scope>
    <source>
        <strain evidence="9">FDAARGOS_394</strain>
    </source>
</reference>
<accession>A0A2A7UWQ0</accession>
<comment type="caution">
    <text evidence="8">The sequence shown here is derived from an EMBL/GenBank/DDBJ whole genome shotgun (WGS) entry which is preliminary data.</text>
</comment>
<dbReference type="GO" id="GO:0042910">
    <property type="term" value="F:xenobiotic transmembrane transporter activity"/>
    <property type="evidence" value="ECO:0007669"/>
    <property type="project" value="InterPro"/>
</dbReference>
<evidence type="ECO:0000313" key="9">
    <source>
        <dbReference type="Proteomes" id="UP000220246"/>
    </source>
</evidence>
<evidence type="ECO:0000256" key="2">
    <source>
        <dbReference type="ARBA" id="ARBA00022448"/>
    </source>
</evidence>
<dbReference type="InterPro" id="IPR002528">
    <property type="entry name" value="MATE_fam"/>
</dbReference>
<dbReference type="GO" id="GO:0015297">
    <property type="term" value="F:antiporter activity"/>
    <property type="evidence" value="ECO:0007669"/>
    <property type="project" value="InterPro"/>
</dbReference>
<feature type="transmembrane region" description="Helical" evidence="7">
    <location>
        <begin position="242"/>
        <end position="266"/>
    </location>
</feature>
<dbReference type="STRING" id="1219032.GCA_001515545_00295"/>
<dbReference type="EMBL" id="PDEA01000001">
    <property type="protein sequence ID" value="PEH89678.1"/>
    <property type="molecule type" value="Genomic_DNA"/>
</dbReference>
<dbReference type="NCBIfam" id="TIGR00797">
    <property type="entry name" value="matE"/>
    <property type="match status" value="1"/>
</dbReference>
<evidence type="ECO:0000256" key="3">
    <source>
        <dbReference type="ARBA" id="ARBA00022475"/>
    </source>
</evidence>
<evidence type="ECO:0000256" key="5">
    <source>
        <dbReference type="ARBA" id="ARBA00022989"/>
    </source>
</evidence>
<comment type="subcellular location">
    <subcellularLocation>
        <location evidence="1">Cell inner membrane</location>
        <topology evidence="1">Multi-pass membrane protein</topology>
    </subcellularLocation>
</comment>
<feature type="transmembrane region" description="Helical" evidence="7">
    <location>
        <begin position="360"/>
        <end position="381"/>
    </location>
</feature>
<keyword evidence="9" id="KW-1185">Reference proteome</keyword>
<keyword evidence="4 7" id="KW-0812">Transmembrane</keyword>
<feature type="transmembrane region" description="Helical" evidence="7">
    <location>
        <begin position="200"/>
        <end position="221"/>
    </location>
</feature>
<gene>
    <name evidence="8" type="ORF">CRM82_14690</name>
</gene>
<evidence type="ECO:0000313" key="8">
    <source>
        <dbReference type="EMBL" id="PEH89678.1"/>
    </source>
</evidence>
<dbReference type="OrthoDB" id="9001572at2"/>
<dbReference type="InterPro" id="IPR048279">
    <property type="entry name" value="MdtK-like"/>
</dbReference>
<feature type="transmembrane region" description="Helical" evidence="7">
    <location>
        <begin position="388"/>
        <end position="408"/>
    </location>
</feature>
<keyword evidence="6 7" id="KW-0472">Membrane</keyword>
<keyword evidence="2" id="KW-0813">Transport</keyword>
<proteinExistence type="predicted"/>
<sequence>MAGGSPLLTGPILPTLLRLSVPNVLALVMSVLVGVAETYYVGQLGTVPLAAMALVFPFAMLTQMMSNGAMGGGVSSAISRALGAGDRNKAGTLALHAIAIGAGVGLAYALLFVLCGPVFFGWLGGQGEVLHTASGYGQVLFSGAMLVWLCNTLASVVRGTGNMRVPSSVVFAVAVLQIAVGGALGLGLGPFPRWGMTGVAVGNIVAMACGVLVLLAYLQWGQTRVRIPWRGVQLSWPMFRDILRVGALACLSPVQSVLTALIMTGLVARLGPQALAGYGIGQRLEFLLIPIAFGVGVASVPMVGMAMGAGQVQRARRVAWAAGWVAAVALTGIGALVVLWPQLWSRIFTTDAQVLHHADLYLRMAGPGFAFFGMGLALYFAALGSGRIWGPVLAGTARLVVVAGLGLWLSQQAGVTAQSLFLVVTAGMVVYGLGTAWAVWRTRWD</sequence>
<evidence type="ECO:0000256" key="7">
    <source>
        <dbReference type="SAM" id="Phobius"/>
    </source>
</evidence>
<evidence type="ECO:0000256" key="4">
    <source>
        <dbReference type="ARBA" id="ARBA00022692"/>
    </source>
</evidence>
<feature type="transmembrane region" description="Helical" evidence="7">
    <location>
        <begin position="286"/>
        <end position="306"/>
    </location>
</feature>
<feature type="transmembrane region" description="Helical" evidence="7">
    <location>
        <begin position="97"/>
        <end position="123"/>
    </location>
</feature>
<feature type="transmembrane region" description="Helical" evidence="7">
    <location>
        <begin position="169"/>
        <end position="188"/>
    </location>
</feature>
<name>A0A2A7UWQ0_COMTR</name>
<dbReference type="Proteomes" id="UP000220246">
    <property type="component" value="Unassembled WGS sequence"/>
</dbReference>
<dbReference type="PIRSF" id="PIRSF006603">
    <property type="entry name" value="DinF"/>
    <property type="match status" value="1"/>
</dbReference>